<sequence length="179" mass="20312">MPQHLRQRLARIPAPLKLLIQPESHLRLARTLRTRVLTKAQANISNDYLRFPTLGIARAVTIHTSIFEEYFVILRRTILIAQCSLRFFKTGYYRAAGRRQNIGIPRDSQNSDASRSSQFVSSNLSVSSMLAPFFCTSSYIRLQTRSLLVLFPQLVNPVPADAHFALRWCAAKLCDAHGL</sequence>
<name>A0A7K1J3R8_9BIFI</name>
<evidence type="ECO:0000313" key="1">
    <source>
        <dbReference type="EMBL" id="MUH59284.1"/>
    </source>
</evidence>
<organism evidence="1 2">
    <name type="scientific">Bifidobacterium canis</name>
    <dbReference type="NCBI Taxonomy" id="2610880"/>
    <lineage>
        <taxon>Bacteria</taxon>
        <taxon>Bacillati</taxon>
        <taxon>Actinomycetota</taxon>
        <taxon>Actinomycetes</taxon>
        <taxon>Bifidobacteriales</taxon>
        <taxon>Bifidobacteriaceae</taxon>
        <taxon>Bifidobacterium</taxon>
    </lineage>
</organism>
<keyword evidence="2" id="KW-1185">Reference proteome</keyword>
<protein>
    <submittedName>
        <fullName evidence="1">Uncharacterized protein</fullName>
    </submittedName>
</protein>
<comment type="caution">
    <text evidence="1">The sequence shown here is derived from an EMBL/GenBank/DDBJ whole genome shotgun (WGS) entry which is preliminary data.</text>
</comment>
<proteinExistence type="predicted"/>
<dbReference type="AlphaFoldDB" id="A0A7K1J3R8"/>
<gene>
    <name evidence="1" type="ORF">GSD1FS_0601</name>
</gene>
<evidence type="ECO:0000313" key="2">
    <source>
        <dbReference type="Proteomes" id="UP000487882"/>
    </source>
</evidence>
<reference evidence="1 2" key="1">
    <citation type="submission" date="2019-09" db="EMBL/GenBank/DDBJ databases">
        <title>Bifidobacterium canis sp. nov., isolated from the digestive tract of German Shepherd dog puppy.</title>
        <authorList>
            <person name="Bunesova V."/>
        </authorList>
    </citation>
    <scope>NUCLEOTIDE SEQUENCE [LARGE SCALE GENOMIC DNA]</scope>
    <source>
        <strain evidence="1 2">GSD1FS</strain>
    </source>
</reference>
<dbReference type="EMBL" id="WNLP01000002">
    <property type="protein sequence ID" value="MUH59284.1"/>
    <property type="molecule type" value="Genomic_DNA"/>
</dbReference>
<accession>A0A7K1J3R8</accession>
<dbReference type="Proteomes" id="UP000487882">
    <property type="component" value="Unassembled WGS sequence"/>
</dbReference>